<dbReference type="GO" id="GO:0015038">
    <property type="term" value="F:glutathione disulfide oxidoreductase activity"/>
    <property type="evidence" value="ECO:0007669"/>
    <property type="project" value="TreeGrafter"/>
</dbReference>
<dbReference type="PANTHER" id="PTHR45694:SF18">
    <property type="entry name" value="GLUTAREDOXIN-1-RELATED"/>
    <property type="match status" value="1"/>
</dbReference>
<reference evidence="6 7" key="1">
    <citation type="submission" date="2016-07" db="EMBL/GenBank/DDBJ databases">
        <title>Pervasive Adenine N6-methylation of Active Genes in Fungi.</title>
        <authorList>
            <consortium name="DOE Joint Genome Institute"/>
            <person name="Mondo S.J."/>
            <person name="Dannebaum R.O."/>
            <person name="Kuo R.C."/>
            <person name="Labutti K."/>
            <person name="Haridas S."/>
            <person name="Kuo A."/>
            <person name="Salamov A."/>
            <person name="Ahrendt S.R."/>
            <person name="Lipzen A."/>
            <person name="Sullivan W."/>
            <person name="Andreopoulos W.B."/>
            <person name="Clum A."/>
            <person name="Lindquist E."/>
            <person name="Daum C."/>
            <person name="Ramamoorthy G.K."/>
            <person name="Gryganskyi A."/>
            <person name="Culley D."/>
            <person name="Magnuson J.K."/>
            <person name="James T.Y."/>
            <person name="O'Malley M.A."/>
            <person name="Stajich J.E."/>
            <person name="Spatafora J.W."/>
            <person name="Visel A."/>
            <person name="Grigoriev I.V."/>
        </authorList>
    </citation>
    <scope>NUCLEOTIDE SEQUENCE [LARGE SCALE GENOMIC DNA]</scope>
    <source>
        <strain evidence="6 7">JEL800</strain>
    </source>
</reference>
<dbReference type="PRINTS" id="PR00160">
    <property type="entry name" value="GLUTAREDOXIN"/>
</dbReference>
<dbReference type="FunFam" id="3.40.30.10:FF:000276">
    <property type="entry name" value="Glutaredoxin 3"/>
    <property type="match status" value="1"/>
</dbReference>
<dbReference type="InterPro" id="IPR011767">
    <property type="entry name" value="GLR_AS"/>
</dbReference>
<dbReference type="PROSITE" id="PS51354">
    <property type="entry name" value="GLUTAREDOXIN_2"/>
    <property type="match status" value="1"/>
</dbReference>
<keyword evidence="2" id="KW-0249">Electron transport</keyword>
<keyword evidence="1" id="KW-0813">Transport</keyword>
<evidence type="ECO:0000256" key="2">
    <source>
        <dbReference type="ARBA" id="ARBA00022982"/>
    </source>
</evidence>
<feature type="domain" description="Glutaredoxin" evidence="5">
    <location>
        <begin position="17"/>
        <end position="79"/>
    </location>
</feature>
<name>A0A1Y2CHS3_9FUNG</name>
<dbReference type="PROSITE" id="PS00195">
    <property type="entry name" value="GLUTAREDOXIN_1"/>
    <property type="match status" value="1"/>
</dbReference>
<dbReference type="AlphaFoldDB" id="A0A1Y2CHS3"/>
<protein>
    <submittedName>
        <fullName evidence="6">Glutaredoxin-1</fullName>
    </submittedName>
</protein>
<dbReference type="STRING" id="329046.A0A1Y2CHS3"/>
<keyword evidence="3" id="KW-1015">Disulfide bond</keyword>
<organism evidence="6 7">
    <name type="scientific">Rhizoclosmatium globosum</name>
    <dbReference type="NCBI Taxonomy" id="329046"/>
    <lineage>
        <taxon>Eukaryota</taxon>
        <taxon>Fungi</taxon>
        <taxon>Fungi incertae sedis</taxon>
        <taxon>Chytridiomycota</taxon>
        <taxon>Chytridiomycota incertae sedis</taxon>
        <taxon>Chytridiomycetes</taxon>
        <taxon>Chytridiales</taxon>
        <taxon>Chytriomycetaceae</taxon>
        <taxon>Rhizoclosmatium</taxon>
    </lineage>
</organism>
<dbReference type="Pfam" id="PF00462">
    <property type="entry name" value="Glutaredoxin"/>
    <property type="match status" value="1"/>
</dbReference>
<accession>A0A1Y2CHS3</accession>
<dbReference type="CDD" id="cd03419">
    <property type="entry name" value="GRX_GRXh_1_2_like"/>
    <property type="match status" value="1"/>
</dbReference>
<dbReference type="OrthoDB" id="418495at2759"/>
<comment type="caution">
    <text evidence="6">The sequence shown here is derived from an EMBL/GenBank/DDBJ whole genome shotgun (WGS) entry which is preliminary data.</text>
</comment>
<evidence type="ECO:0000313" key="6">
    <source>
        <dbReference type="EMBL" id="ORY45865.1"/>
    </source>
</evidence>
<proteinExistence type="predicted"/>
<evidence type="ECO:0000259" key="5">
    <source>
        <dbReference type="Pfam" id="PF00462"/>
    </source>
</evidence>
<dbReference type="GO" id="GO:0034599">
    <property type="term" value="P:cellular response to oxidative stress"/>
    <property type="evidence" value="ECO:0007669"/>
    <property type="project" value="TreeGrafter"/>
</dbReference>
<dbReference type="EMBL" id="MCGO01000018">
    <property type="protein sequence ID" value="ORY45865.1"/>
    <property type="molecule type" value="Genomic_DNA"/>
</dbReference>
<keyword evidence="4" id="KW-0676">Redox-active center</keyword>
<dbReference type="PANTHER" id="PTHR45694">
    <property type="entry name" value="GLUTAREDOXIN 2"/>
    <property type="match status" value="1"/>
</dbReference>
<evidence type="ECO:0000256" key="4">
    <source>
        <dbReference type="ARBA" id="ARBA00023284"/>
    </source>
</evidence>
<dbReference type="SUPFAM" id="SSF52833">
    <property type="entry name" value="Thioredoxin-like"/>
    <property type="match status" value="1"/>
</dbReference>
<evidence type="ECO:0000256" key="3">
    <source>
        <dbReference type="ARBA" id="ARBA00023157"/>
    </source>
</evidence>
<sequence length="97" mass="10832">MADAKKFVDAHIAENKVIVFSKSWCPYCSKAKSLLKNENISYTAVELDSLDNGDEIQAYLAQLTGQRTVPNIFINQKHIGGCDAIHAIFHKGNCMCW</sequence>
<dbReference type="InterPro" id="IPR011899">
    <property type="entry name" value="Glutaredoxin_euk/vir"/>
</dbReference>
<dbReference type="InterPro" id="IPR036249">
    <property type="entry name" value="Thioredoxin-like_sf"/>
</dbReference>
<dbReference type="Proteomes" id="UP000193642">
    <property type="component" value="Unassembled WGS sequence"/>
</dbReference>
<dbReference type="GO" id="GO:0005737">
    <property type="term" value="C:cytoplasm"/>
    <property type="evidence" value="ECO:0007669"/>
    <property type="project" value="TreeGrafter"/>
</dbReference>
<dbReference type="Gene3D" id="3.40.30.10">
    <property type="entry name" value="Glutaredoxin"/>
    <property type="match status" value="1"/>
</dbReference>
<dbReference type="InterPro" id="IPR014025">
    <property type="entry name" value="Glutaredoxin_subgr"/>
</dbReference>
<keyword evidence="7" id="KW-1185">Reference proteome</keyword>
<dbReference type="NCBIfam" id="TIGR02180">
    <property type="entry name" value="GRX_euk"/>
    <property type="match status" value="1"/>
</dbReference>
<evidence type="ECO:0000313" key="7">
    <source>
        <dbReference type="Proteomes" id="UP000193642"/>
    </source>
</evidence>
<dbReference type="InterPro" id="IPR002109">
    <property type="entry name" value="Glutaredoxin"/>
</dbReference>
<evidence type="ECO:0000256" key="1">
    <source>
        <dbReference type="ARBA" id="ARBA00022448"/>
    </source>
</evidence>
<gene>
    <name evidence="6" type="ORF">BCR33DRAFT_696890</name>
</gene>